<keyword evidence="4" id="KW-1185">Reference proteome</keyword>
<dbReference type="EMBL" id="UYRS01018552">
    <property type="protein sequence ID" value="VDK37578.1"/>
    <property type="molecule type" value="Genomic_DNA"/>
</dbReference>
<dbReference type="SUPFAM" id="SSF54928">
    <property type="entry name" value="RNA-binding domain, RBD"/>
    <property type="match status" value="1"/>
</dbReference>
<dbReference type="Proteomes" id="UP000282613">
    <property type="component" value="Unassembled WGS sequence"/>
</dbReference>
<accession>A0A0R3W940</accession>
<reference evidence="3 4" key="2">
    <citation type="submission" date="2018-11" db="EMBL/GenBank/DDBJ databases">
        <authorList>
            <consortium name="Pathogen Informatics"/>
        </authorList>
    </citation>
    <scope>NUCLEOTIDE SEQUENCE [LARGE SCALE GENOMIC DNA]</scope>
</reference>
<evidence type="ECO:0000256" key="2">
    <source>
        <dbReference type="ARBA" id="ARBA00022884"/>
    </source>
</evidence>
<dbReference type="OrthoDB" id="431068at2759"/>
<organism evidence="5">
    <name type="scientific">Taenia asiatica</name>
    <name type="common">Asian tapeworm</name>
    <dbReference type="NCBI Taxonomy" id="60517"/>
    <lineage>
        <taxon>Eukaryota</taxon>
        <taxon>Metazoa</taxon>
        <taxon>Spiralia</taxon>
        <taxon>Lophotrochozoa</taxon>
        <taxon>Platyhelminthes</taxon>
        <taxon>Cestoda</taxon>
        <taxon>Eucestoda</taxon>
        <taxon>Cyclophyllidea</taxon>
        <taxon>Taeniidae</taxon>
        <taxon>Taenia</taxon>
    </lineage>
</organism>
<dbReference type="Gene3D" id="3.30.70.330">
    <property type="match status" value="2"/>
</dbReference>
<evidence type="ECO:0000313" key="3">
    <source>
        <dbReference type="EMBL" id="VDK37578.1"/>
    </source>
</evidence>
<dbReference type="AlphaFoldDB" id="A0A0R3W940"/>
<dbReference type="STRING" id="60517.A0A0R3W940"/>
<dbReference type="PANTHER" id="PTHR13976">
    <property type="entry name" value="HETEROGENEOUS NUCLEAR RIBONUCLEOPROTEIN-RELATED"/>
    <property type="match status" value="1"/>
</dbReference>
<sequence>MAQKRTIEESTEELPKIPRLEVPSTEYLLPVEFVRNGTSPCISQIAAALFSLEARKCLFQSHLVVGESKSQQLSGSYFTVRRFEEALTKLTRSIELHCPLSAVIMVTKDHKSFRNGLHHEMVHAGVEKSITAQPFWWKYLEIGDFSKCNGVVKAATPVATVESICEVIRRHVMEGYPLATPRRINSSYSHANIVEGTNLASGTVVEIHQIPWTATPFSIAVFFRGLNIRPGGIAVKIADGRRSNTVYVAFESDLDAQLACDRTTPEDFEVLASLENSPTTPSSRPPNMQIAMASEVLFLQCAVCRIPEVAHFLQQLTDERQIVVRVRGLPYATKKPDIIKFFKEVDAEVLNGENGIFFATYADCRPTGDAFVLFVDDTDADRALTRHRNYLGQRYVELFKASPSEAVQVCQSAHQSGTCSANKSVGLGGKLLKPPVSATTIKNTVSSLSLPAVHPPPLPPLSTSIPTVNLPAALALPEIPSSLLNPLFFPPSLLSSPLTAAFPLTTEFIDPTDPKCPFPRPLPPGGARFVLQIMDLPSTFSRQEMRLFLGVEIYTKVLRMCKITTCLIDGSWLLLMANLVDTLWTVEELLRRSAPYPRFLLFEVDTRDLQLNVLPFSRLPPHLPPTRVLNLQVAVEAPARGTANRIGHFLLASQVAGPVGTAPQVALSSISPQQPLGHLSMGLPLNGTSTFAGFTNPCVLQITGLPRNVTQQELTSLYAPVIHLLSSPPHFLPLTTTGQEATTTYIAIFATHNDAALMLAHCRLCSLRDNTFVVMSAPAGQLLAPAALPSNFANF</sequence>
<dbReference type="InterPro" id="IPR050666">
    <property type="entry name" value="ESRP"/>
</dbReference>
<dbReference type="GO" id="GO:0003723">
    <property type="term" value="F:RNA binding"/>
    <property type="evidence" value="ECO:0007669"/>
    <property type="project" value="UniProtKB-KW"/>
</dbReference>
<evidence type="ECO:0000313" key="5">
    <source>
        <dbReference type="WBParaSite" id="TASK_0000693501-mRNA-1"/>
    </source>
</evidence>
<dbReference type="InterPro" id="IPR012677">
    <property type="entry name" value="Nucleotide-bd_a/b_plait_sf"/>
</dbReference>
<dbReference type="CDD" id="cd12254">
    <property type="entry name" value="RRM_hnRNPH_ESRPs_RBM12_like"/>
    <property type="match status" value="1"/>
</dbReference>
<evidence type="ECO:0000256" key="1">
    <source>
        <dbReference type="ARBA" id="ARBA00022737"/>
    </source>
</evidence>
<dbReference type="WBParaSite" id="TASK_0000693501-mRNA-1">
    <property type="protein sequence ID" value="TASK_0000693501-mRNA-1"/>
    <property type="gene ID" value="TASK_0000693501"/>
</dbReference>
<keyword evidence="1" id="KW-0677">Repeat</keyword>
<dbReference type="InterPro" id="IPR035979">
    <property type="entry name" value="RBD_domain_sf"/>
</dbReference>
<proteinExistence type="predicted"/>
<keyword evidence="2" id="KW-0694">RNA-binding</keyword>
<evidence type="ECO:0000313" key="4">
    <source>
        <dbReference type="Proteomes" id="UP000282613"/>
    </source>
</evidence>
<protein>
    <submittedName>
        <fullName evidence="5">RRM domain-containing protein</fullName>
    </submittedName>
</protein>
<name>A0A0R3W940_TAEAS</name>
<reference evidence="5" key="1">
    <citation type="submission" date="2017-02" db="UniProtKB">
        <authorList>
            <consortium name="WormBaseParasite"/>
        </authorList>
    </citation>
    <scope>IDENTIFICATION</scope>
</reference>
<gene>
    <name evidence="3" type="ORF">TASK_LOCUS6936</name>
</gene>